<dbReference type="RefSeq" id="WP_345454087.1">
    <property type="nucleotide sequence ID" value="NZ_BAABKG010000001.1"/>
</dbReference>
<dbReference type="InterPro" id="IPR001296">
    <property type="entry name" value="Glyco_trans_1"/>
</dbReference>
<proteinExistence type="predicted"/>
<keyword evidence="2" id="KW-0808">Transferase</keyword>
<dbReference type="CDD" id="cd03809">
    <property type="entry name" value="GT4_MtfB-like"/>
    <property type="match status" value="1"/>
</dbReference>
<keyword evidence="6" id="KW-1185">Reference proteome</keyword>
<evidence type="ECO:0000256" key="2">
    <source>
        <dbReference type="ARBA" id="ARBA00022679"/>
    </source>
</evidence>
<dbReference type="Pfam" id="PF13439">
    <property type="entry name" value="Glyco_transf_4"/>
    <property type="match status" value="1"/>
</dbReference>
<feature type="domain" description="Glycosyl transferase family 1" evidence="3">
    <location>
        <begin position="136"/>
        <end position="279"/>
    </location>
</feature>
<feature type="domain" description="Glycosyltransferase subfamily 4-like N-terminal" evidence="4">
    <location>
        <begin position="51"/>
        <end position="112"/>
    </location>
</feature>
<evidence type="ECO:0000259" key="3">
    <source>
        <dbReference type="Pfam" id="PF00534"/>
    </source>
</evidence>
<name>A0ABP9P749_9ACTN</name>
<keyword evidence="1" id="KW-0328">Glycosyltransferase</keyword>
<protein>
    <submittedName>
        <fullName evidence="5">Uncharacterized protein</fullName>
    </submittedName>
</protein>
<evidence type="ECO:0000313" key="5">
    <source>
        <dbReference type="EMBL" id="GAA5141885.1"/>
    </source>
</evidence>
<evidence type="ECO:0000259" key="4">
    <source>
        <dbReference type="Pfam" id="PF13439"/>
    </source>
</evidence>
<evidence type="ECO:0000313" key="6">
    <source>
        <dbReference type="Proteomes" id="UP001500221"/>
    </source>
</evidence>
<dbReference type="PANTHER" id="PTHR46401:SF2">
    <property type="entry name" value="GLYCOSYLTRANSFERASE WBBK-RELATED"/>
    <property type="match status" value="1"/>
</dbReference>
<dbReference type="Pfam" id="PF00534">
    <property type="entry name" value="Glycos_transf_1"/>
    <property type="match status" value="1"/>
</dbReference>
<evidence type="ECO:0000256" key="1">
    <source>
        <dbReference type="ARBA" id="ARBA00022676"/>
    </source>
</evidence>
<reference evidence="6" key="1">
    <citation type="journal article" date="2019" name="Int. J. Syst. Evol. Microbiol.">
        <title>The Global Catalogue of Microorganisms (GCM) 10K type strain sequencing project: providing services to taxonomists for standard genome sequencing and annotation.</title>
        <authorList>
            <consortium name="The Broad Institute Genomics Platform"/>
            <consortium name="The Broad Institute Genome Sequencing Center for Infectious Disease"/>
            <person name="Wu L."/>
            <person name="Ma J."/>
        </authorList>
    </citation>
    <scope>NUCLEOTIDE SEQUENCE [LARGE SCALE GENOMIC DNA]</scope>
    <source>
        <strain evidence="6">JCM 18459</strain>
    </source>
</reference>
<organism evidence="5 6">
    <name type="scientific">Nocardioides marinquilinus</name>
    <dbReference type="NCBI Taxonomy" id="1210400"/>
    <lineage>
        <taxon>Bacteria</taxon>
        <taxon>Bacillati</taxon>
        <taxon>Actinomycetota</taxon>
        <taxon>Actinomycetes</taxon>
        <taxon>Propionibacteriales</taxon>
        <taxon>Nocardioidaceae</taxon>
        <taxon>Nocardioides</taxon>
    </lineage>
</organism>
<dbReference type="InterPro" id="IPR028098">
    <property type="entry name" value="Glyco_trans_4-like_N"/>
</dbReference>
<dbReference type="Proteomes" id="UP001500221">
    <property type="component" value="Unassembled WGS sequence"/>
</dbReference>
<dbReference type="EMBL" id="BAABKG010000001">
    <property type="protein sequence ID" value="GAA5141885.1"/>
    <property type="molecule type" value="Genomic_DNA"/>
</dbReference>
<dbReference type="PANTHER" id="PTHR46401">
    <property type="entry name" value="GLYCOSYLTRANSFERASE WBBK-RELATED"/>
    <property type="match status" value="1"/>
</dbReference>
<sequence>MQHDAAGELPDGVEHVAYPVVSGVRRAAAGLRLRAVPGGLVHGLDVDLPLHHDAPRVATIHDLSVFDVPWAHGRLRARAERQLIGLALRRADVVLAVSAFTADRVWARFGRDSVVTPLAPGRAMRPAAADDVERVRREHGLDERTVVCVGTVEPRKRVDLLAAACEQAGLPLALAGKVDGDAVPAGARHLGYVPGDDLPALYAAAGAVAYASCYEGFGLPPVEAMACGGAVVATRVGGLPEAVGDGAVLVAPDDVDALAGALRDVVLDREANAALREAGVAAAAALSWTDTARTTLDAYRSLGVRC</sequence>
<gene>
    <name evidence="5" type="ORF">GCM10023340_04390</name>
</gene>
<comment type="caution">
    <text evidence="5">The sequence shown here is derived from an EMBL/GenBank/DDBJ whole genome shotgun (WGS) entry which is preliminary data.</text>
</comment>
<dbReference type="SUPFAM" id="SSF53756">
    <property type="entry name" value="UDP-Glycosyltransferase/glycogen phosphorylase"/>
    <property type="match status" value="1"/>
</dbReference>
<dbReference type="Gene3D" id="3.40.50.2000">
    <property type="entry name" value="Glycogen Phosphorylase B"/>
    <property type="match status" value="2"/>
</dbReference>
<accession>A0ABP9P749</accession>